<feature type="domain" description="Aldehyde oxidase/xanthine dehydrogenase second molybdopterin binding" evidence="1">
    <location>
        <begin position="210"/>
        <end position="276"/>
    </location>
</feature>
<dbReference type="GO" id="GO:0016491">
    <property type="term" value="F:oxidoreductase activity"/>
    <property type="evidence" value="ECO:0007669"/>
    <property type="project" value="InterPro"/>
</dbReference>
<gene>
    <name evidence="2" type="ORF">G7077_09020</name>
</gene>
<dbReference type="EMBL" id="CP049869">
    <property type="protein sequence ID" value="QIK79013.1"/>
    <property type="molecule type" value="Genomic_DNA"/>
</dbReference>
<sequence length="326" mass="33558">MPVGDQGGVALENAAVPIAIALARQLKRPVQVGLSPNVAQNHGRPAPGALARMYGLNGPSGAAAAWKMRVVTADGFGASIARLTGSDVPLEALTASASAFPYSVPNVRIDAVAPDLPFAPGYMRGSPERELTFFTESFADEMARAAGLDPLSYRIAMLGTNPRLANCLQRATSAAGWDGGGVGSIMGLAVASAFGSHIALVAEASIGSDQRIEVHRLVASVDCGRIVNTRIVRQQIEGGLMWALGQATVAAPEWSGGMPLSRTFRALGLPRIDKVPDIRVDLVPSAAAPGGVNGLATVVLAPALANALHAGTGKRMRSLPFDVMAA</sequence>
<proteinExistence type="predicted"/>
<protein>
    <submittedName>
        <fullName evidence="2">Molybdopterin-dependent oxidoreductase</fullName>
    </submittedName>
</protein>
<dbReference type="AlphaFoldDB" id="A0A6G7YQJ8"/>
<dbReference type="InterPro" id="IPR046867">
    <property type="entry name" value="AldOxase/xan_DH_MoCoBD2"/>
</dbReference>
<evidence type="ECO:0000313" key="2">
    <source>
        <dbReference type="EMBL" id="QIK79013.1"/>
    </source>
</evidence>
<dbReference type="RefSeq" id="WP_166411404.1">
    <property type="nucleotide sequence ID" value="NZ_CP049869.1"/>
</dbReference>
<dbReference type="PANTHER" id="PTHR47495:SF1">
    <property type="entry name" value="BLL3820 PROTEIN"/>
    <property type="match status" value="1"/>
</dbReference>
<dbReference type="InterPro" id="IPR052516">
    <property type="entry name" value="N-heterocyclic_Hydroxylase"/>
</dbReference>
<dbReference type="Pfam" id="PF20256">
    <property type="entry name" value="MoCoBD_2"/>
    <property type="match status" value="1"/>
</dbReference>
<dbReference type="Proteomes" id="UP000503222">
    <property type="component" value="Chromosome"/>
</dbReference>
<evidence type="ECO:0000259" key="1">
    <source>
        <dbReference type="Pfam" id="PF20256"/>
    </source>
</evidence>
<organism evidence="2 3">
    <name type="scientific">Sphingomonas piscis</name>
    <dbReference type="NCBI Taxonomy" id="2714943"/>
    <lineage>
        <taxon>Bacteria</taxon>
        <taxon>Pseudomonadati</taxon>
        <taxon>Pseudomonadota</taxon>
        <taxon>Alphaproteobacteria</taxon>
        <taxon>Sphingomonadales</taxon>
        <taxon>Sphingomonadaceae</taxon>
        <taxon>Sphingomonas</taxon>
    </lineage>
</organism>
<dbReference type="Gene3D" id="3.30.365.10">
    <property type="entry name" value="Aldehyde oxidase/xanthine dehydrogenase, molybdopterin binding domain"/>
    <property type="match status" value="3"/>
</dbReference>
<dbReference type="PANTHER" id="PTHR47495">
    <property type="entry name" value="ALDEHYDE DEHYDROGENASE"/>
    <property type="match status" value="1"/>
</dbReference>
<dbReference type="KEGG" id="spii:G7077_09020"/>
<dbReference type="SUPFAM" id="SSF56003">
    <property type="entry name" value="Molybdenum cofactor-binding domain"/>
    <property type="match status" value="1"/>
</dbReference>
<evidence type="ECO:0000313" key="3">
    <source>
        <dbReference type="Proteomes" id="UP000503222"/>
    </source>
</evidence>
<dbReference type="InterPro" id="IPR037165">
    <property type="entry name" value="AldOxase/xan_DH_Mopterin-bd_sf"/>
</dbReference>
<name>A0A6G7YQJ8_9SPHN</name>
<keyword evidence="3" id="KW-1185">Reference proteome</keyword>
<reference evidence="2 3" key="1">
    <citation type="submission" date="2020-03" db="EMBL/GenBank/DDBJ databases">
        <title>Sphingomonas sp. nov., isolated from fish.</title>
        <authorList>
            <person name="Hyun D.-W."/>
            <person name="Bae J.-W."/>
        </authorList>
    </citation>
    <scope>NUCLEOTIDE SEQUENCE [LARGE SCALE GENOMIC DNA]</scope>
    <source>
        <strain evidence="2 3">HDW15B</strain>
    </source>
</reference>
<accession>A0A6G7YQJ8</accession>